<evidence type="ECO:0000313" key="3">
    <source>
        <dbReference type="Proteomes" id="UP000051789"/>
    </source>
</evidence>
<evidence type="ECO:0000313" key="2">
    <source>
        <dbReference type="EMBL" id="KRM87587.1"/>
    </source>
</evidence>
<dbReference type="Proteomes" id="UP000051789">
    <property type="component" value="Unassembled WGS sequence"/>
</dbReference>
<sequence length="117" mass="13060">MPKKPVYRDVDDYIGHQVPAAQPLLARLRRTIHEVVPDVTESLKWGQPFFTTATQRASIAAYSGHVSLLLSQDVPAALVKDIKAAGYTAGQKRLNVKFDQEVPAELVIKLLMMEFKD</sequence>
<gene>
    <name evidence="2" type="ORF">FD19_GL001100</name>
</gene>
<proteinExistence type="predicted"/>
<dbReference type="RefSeq" id="WP_054749749.1">
    <property type="nucleotide sequence ID" value="NZ_AYZK01000002.1"/>
</dbReference>
<dbReference type="Gene3D" id="3.90.1150.200">
    <property type="match status" value="1"/>
</dbReference>
<dbReference type="SUPFAM" id="SSF159888">
    <property type="entry name" value="YdhG-like"/>
    <property type="match status" value="1"/>
</dbReference>
<evidence type="ECO:0000259" key="1">
    <source>
        <dbReference type="Pfam" id="PF08818"/>
    </source>
</evidence>
<organism evidence="2 3">
    <name type="scientific">Lacticaseibacillus thailandensis DSM 22698 = JCM 13996</name>
    <dbReference type="NCBI Taxonomy" id="1423810"/>
    <lineage>
        <taxon>Bacteria</taxon>
        <taxon>Bacillati</taxon>
        <taxon>Bacillota</taxon>
        <taxon>Bacilli</taxon>
        <taxon>Lactobacillales</taxon>
        <taxon>Lactobacillaceae</taxon>
        <taxon>Lacticaseibacillus</taxon>
    </lineage>
</organism>
<feature type="domain" description="YdhG-like" evidence="1">
    <location>
        <begin position="22"/>
        <end position="111"/>
    </location>
</feature>
<dbReference type="PATRIC" id="fig|1423810.4.peg.1129"/>
<dbReference type="EMBL" id="AYZK01000002">
    <property type="protein sequence ID" value="KRM87587.1"/>
    <property type="molecule type" value="Genomic_DNA"/>
</dbReference>
<dbReference type="STRING" id="1423810.FD19_GL001100"/>
<dbReference type="Pfam" id="PF08818">
    <property type="entry name" value="DUF1801"/>
    <property type="match status" value="1"/>
</dbReference>
<comment type="caution">
    <text evidence="2">The sequence shown here is derived from an EMBL/GenBank/DDBJ whole genome shotgun (WGS) entry which is preliminary data.</text>
</comment>
<dbReference type="AlphaFoldDB" id="A0A0R2CIR5"/>
<accession>A0A0R2CIR5</accession>
<dbReference type="InterPro" id="IPR014922">
    <property type="entry name" value="YdhG-like"/>
</dbReference>
<name>A0A0R2CIR5_9LACO</name>
<keyword evidence="3" id="KW-1185">Reference proteome</keyword>
<reference evidence="2 3" key="1">
    <citation type="journal article" date="2015" name="Genome Announc.">
        <title>Expanding the biotechnology potential of lactobacilli through comparative genomics of 213 strains and associated genera.</title>
        <authorList>
            <person name="Sun Z."/>
            <person name="Harris H.M."/>
            <person name="McCann A."/>
            <person name="Guo C."/>
            <person name="Argimon S."/>
            <person name="Zhang W."/>
            <person name="Yang X."/>
            <person name="Jeffery I.B."/>
            <person name="Cooney J.C."/>
            <person name="Kagawa T.F."/>
            <person name="Liu W."/>
            <person name="Song Y."/>
            <person name="Salvetti E."/>
            <person name="Wrobel A."/>
            <person name="Rasinkangas P."/>
            <person name="Parkhill J."/>
            <person name="Rea M.C."/>
            <person name="O'Sullivan O."/>
            <person name="Ritari J."/>
            <person name="Douillard F.P."/>
            <person name="Paul Ross R."/>
            <person name="Yang R."/>
            <person name="Briner A.E."/>
            <person name="Felis G.E."/>
            <person name="de Vos W.M."/>
            <person name="Barrangou R."/>
            <person name="Klaenhammer T.R."/>
            <person name="Caufield P.W."/>
            <person name="Cui Y."/>
            <person name="Zhang H."/>
            <person name="O'Toole P.W."/>
        </authorList>
    </citation>
    <scope>NUCLEOTIDE SEQUENCE [LARGE SCALE GENOMIC DNA]</scope>
    <source>
        <strain evidence="2 3">DSM 22698</strain>
    </source>
</reference>
<protein>
    <recommendedName>
        <fullName evidence="1">YdhG-like domain-containing protein</fullName>
    </recommendedName>
</protein>
<dbReference type="OrthoDB" id="2322845at2"/>